<keyword evidence="6" id="KW-1185">Reference proteome</keyword>
<keyword evidence="3" id="KW-0175">Coiled coil</keyword>
<name>A0AAD5SQT6_9FUNG</name>
<evidence type="ECO:0000313" key="5">
    <source>
        <dbReference type="EMBL" id="KAJ3094750.1"/>
    </source>
</evidence>
<reference evidence="5" key="1">
    <citation type="submission" date="2020-05" db="EMBL/GenBank/DDBJ databases">
        <title>Phylogenomic resolution of chytrid fungi.</title>
        <authorList>
            <person name="Stajich J.E."/>
            <person name="Amses K."/>
            <person name="Simmons R."/>
            <person name="Seto K."/>
            <person name="Myers J."/>
            <person name="Bonds A."/>
            <person name="Quandt C.A."/>
            <person name="Barry K."/>
            <person name="Liu P."/>
            <person name="Grigoriev I."/>
            <person name="Longcore J.E."/>
            <person name="James T.Y."/>
        </authorList>
    </citation>
    <scope>NUCLEOTIDE SEQUENCE</scope>
    <source>
        <strain evidence="5">JEL0513</strain>
    </source>
</reference>
<keyword evidence="2" id="KW-0539">Nucleus</keyword>
<gene>
    <name evidence="5" type="ORF">HK100_006043</name>
</gene>
<accession>A0AAD5SQT6</accession>
<evidence type="ECO:0000256" key="3">
    <source>
        <dbReference type="SAM" id="Coils"/>
    </source>
</evidence>
<organism evidence="5 6">
    <name type="scientific">Physocladia obscura</name>
    <dbReference type="NCBI Taxonomy" id="109957"/>
    <lineage>
        <taxon>Eukaryota</taxon>
        <taxon>Fungi</taxon>
        <taxon>Fungi incertae sedis</taxon>
        <taxon>Chytridiomycota</taxon>
        <taxon>Chytridiomycota incertae sedis</taxon>
        <taxon>Chytridiomycetes</taxon>
        <taxon>Chytridiales</taxon>
        <taxon>Chytriomycetaceae</taxon>
        <taxon>Physocladia</taxon>
    </lineage>
</organism>
<dbReference type="PANTHER" id="PTHR31001">
    <property type="entry name" value="UNCHARACTERIZED TRANSCRIPTIONAL REGULATORY PROTEIN"/>
    <property type="match status" value="1"/>
</dbReference>
<evidence type="ECO:0000256" key="2">
    <source>
        <dbReference type="ARBA" id="ARBA00023242"/>
    </source>
</evidence>
<dbReference type="Pfam" id="PF00172">
    <property type="entry name" value="Zn_clus"/>
    <property type="match status" value="1"/>
</dbReference>
<protein>
    <recommendedName>
        <fullName evidence="4">Zn(2)-C6 fungal-type domain-containing protein</fullName>
    </recommendedName>
</protein>
<dbReference type="Proteomes" id="UP001211907">
    <property type="component" value="Unassembled WGS sequence"/>
</dbReference>
<dbReference type="EMBL" id="JADGJH010002800">
    <property type="protein sequence ID" value="KAJ3094750.1"/>
    <property type="molecule type" value="Genomic_DNA"/>
</dbReference>
<dbReference type="PROSITE" id="PS50048">
    <property type="entry name" value="ZN2_CY6_FUNGAL_2"/>
    <property type="match status" value="1"/>
</dbReference>
<dbReference type="AlphaFoldDB" id="A0AAD5SQT6"/>
<dbReference type="SUPFAM" id="SSF57701">
    <property type="entry name" value="Zn2/Cys6 DNA-binding domain"/>
    <property type="match status" value="1"/>
</dbReference>
<evidence type="ECO:0000256" key="1">
    <source>
        <dbReference type="ARBA" id="ARBA00004123"/>
    </source>
</evidence>
<dbReference type="GO" id="GO:0005634">
    <property type="term" value="C:nucleus"/>
    <property type="evidence" value="ECO:0007669"/>
    <property type="project" value="UniProtKB-SubCell"/>
</dbReference>
<dbReference type="InterPro" id="IPR050613">
    <property type="entry name" value="Sec_Metabolite_Reg"/>
</dbReference>
<feature type="domain" description="Zn(2)-C6 fungal-type" evidence="4">
    <location>
        <begin position="14"/>
        <end position="42"/>
    </location>
</feature>
<feature type="coiled-coil region" evidence="3">
    <location>
        <begin position="65"/>
        <end position="99"/>
    </location>
</feature>
<comment type="caution">
    <text evidence="5">The sequence shown here is derived from an EMBL/GenBank/DDBJ whole genome shotgun (WGS) entry which is preliminary data.</text>
</comment>
<proteinExistence type="predicted"/>
<dbReference type="CDD" id="cd00067">
    <property type="entry name" value="GAL4"/>
    <property type="match status" value="1"/>
</dbReference>
<dbReference type="CDD" id="cd12148">
    <property type="entry name" value="fungal_TF_MHR"/>
    <property type="match status" value="1"/>
</dbReference>
<dbReference type="InterPro" id="IPR001138">
    <property type="entry name" value="Zn2Cys6_DnaBD"/>
</dbReference>
<evidence type="ECO:0000259" key="4">
    <source>
        <dbReference type="PROSITE" id="PS50048"/>
    </source>
</evidence>
<sequence>MGEAQLPSHRIRTDDCKNAKKKCDKILPSCSRCGRLGLLCKYRLIALIDKTSSSLVTNELINASELQLRAQLQDMTNRLEATQSALLEANATLANYQANNNIFGNPVSANPTLTIEDPDLMPSLGDMVVVMQYFRDPNLLAQFLLYPRAVVGNFFTENTSLRLIICAIAANFQIPRLPNKVCIEYYSRARKSIKKYGNIVSLKHTQALMFHSLPTLAHPFFAKAAGMARILQLDIDPDNNPRFINISEDEKEERRNIFWFIYYSFKIVQICHLRNFTLSSPSSANVKYCHQYKKFSDSGIDSIYPEIATSCYASKILDLILDAKDYCITPPYEVYDLLGSRKFHLIISHLLELKQSIPSHRLLSISTENNSLAQFMASWPHYPEKIFDKLFLTIYYNAAICMVHRPTLYLTKFLPLTSPYLMQNADAITIILNALGTSMNAAQTIVSFASWLVHLSDSGHDGDGGLLQHKIWREHTFGTFALFEAVVVLWFALCHTQRFWWRTDADSLSGSDEFAGESLRMGIKDRRRIRSQVLDVLRSFKELEGIFGGVGKNGSTIDGMISENEKEERENSLPNMLTPMVAAIEAMVIEMEASETRMTDKSIGKLEAALQGITLGMRVIGIEDDDVNIPSEIEPWAFLGLLGMEVGGMHWFSRHELPWRLFWSNLTS</sequence>
<evidence type="ECO:0000313" key="6">
    <source>
        <dbReference type="Proteomes" id="UP001211907"/>
    </source>
</evidence>
<comment type="subcellular location">
    <subcellularLocation>
        <location evidence="1">Nucleus</location>
    </subcellularLocation>
</comment>
<dbReference type="GO" id="GO:0000981">
    <property type="term" value="F:DNA-binding transcription factor activity, RNA polymerase II-specific"/>
    <property type="evidence" value="ECO:0007669"/>
    <property type="project" value="InterPro"/>
</dbReference>
<dbReference type="GO" id="GO:0008270">
    <property type="term" value="F:zinc ion binding"/>
    <property type="evidence" value="ECO:0007669"/>
    <property type="project" value="InterPro"/>
</dbReference>
<dbReference type="InterPro" id="IPR036864">
    <property type="entry name" value="Zn2-C6_fun-type_DNA-bd_sf"/>
</dbReference>
<dbReference type="Gene3D" id="4.10.240.10">
    <property type="entry name" value="Zn(2)-C6 fungal-type DNA-binding domain"/>
    <property type="match status" value="1"/>
</dbReference>